<dbReference type="Proteomes" id="UP001221597">
    <property type="component" value="Chromosome"/>
</dbReference>
<name>A0ABY8J1U0_9BACI</name>
<dbReference type="InterPro" id="IPR035996">
    <property type="entry name" value="4pyrrol_Methylase_sf"/>
</dbReference>
<dbReference type="EMBL" id="CP121671">
    <property type="protein sequence ID" value="WFT74951.1"/>
    <property type="molecule type" value="Genomic_DNA"/>
</dbReference>
<dbReference type="InterPro" id="IPR035013">
    <property type="entry name" value="YabN_N"/>
</dbReference>
<dbReference type="InterPro" id="IPR004518">
    <property type="entry name" value="MazG-like_dom"/>
</dbReference>
<keyword evidence="4" id="KW-1185">Reference proteome</keyword>
<feature type="domain" description="NTP pyrophosphohydrolase MazG-like" evidence="2">
    <location>
        <begin position="392"/>
        <end position="447"/>
    </location>
</feature>
<dbReference type="Gene3D" id="3.40.1010.10">
    <property type="entry name" value="Cobalt-precorrin-4 Transmethylase, Domain 1"/>
    <property type="match status" value="1"/>
</dbReference>
<dbReference type="CDD" id="cd11529">
    <property type="entry name" value="NTP-PPase_MazG_Cterm"/>
    <property type="match status" value="1"/>
</dbReference>
<dbReference type="InterPro" id="IPR000878">
    <property type="entry name" value="4pyrrol_Mease"/>
</dbReference>
<evidence type="ECO:0000259" key="2">
    <source>
        <dbReference type="Pfam" id="PF03819"/>
    </source>
</evidence>
<dbReference type="NCBIfam" id="NF007113">
    <property type="entry name" value="PRK09562.1"/>
    <property type="match status" value="1"/>
</dbReference>
<dbReference type="InterPro" id="IPR014777">
    <property type="entry name" value="4pyrrole_Mease_sub1"/>
</dbReference>
<evidence type="ECO:0000259" key="1">
    <source>
        <dbReference type="Pfam" id="PF00590"/>
    </source>
</evidence>
<dbReference type="InterPro" id="IPR048011">
    <property type="entry name" value="NTP-PPase_MazG-like_C"/>
</dbReference>
<dbReference type="NCBIfam" id="TIGR00444">
    <property type="entry name" value="mazG"/>
    <property type="match status" value="1"/>
</dbReference>
<dbReference type="Pfam" id="PF03819">
    <property type="entry name" value="MazG"/>
    <property type="match status" value="2"/>
</dbReference>
<dbReference type="CDD" id="cd11723">
    <property type="entry name" value="YabN_N_like"/>
    <property type="match status" value="1"/>
</dbReference>
<dbReference type="InterPro" id="IPR048015">
    <property type="entry name" value="NTP-PPase_MazG-like_N"/>
</dbReference>
<reference evidence="3 4" key="1">
    <citation type="submission" date="2023-04" db="EMBL/GenBank/DDBJ databases">
        <title>Genome sequence of Halobacillus naozhouensis KACC 21980.</title>
        <authorList>
            <person name="Kim S."/>
            <person name="Heo J."/>
            <person name="Kwon S.-W."/>
        </authorList>
    </citation>
    <scope>NUCLEOTIDE SEQUENCE [LARGE SCALE GENOMIC DNA]</scope>
    <source>
        <strain evidence="3 4">KCTC 13234</strain>
    </source>
</reference>
<dbReference type="Gene3D" id="1.10.287.1080">
    <property type="entry name" value="MazG-like"/>
    <property type="match status" value="2"/>
</dbReference>
<organism evidence="3 4">
    <name type="scientific">Halobacillus naozhouensis</name>
    <dbReference type="NCBI Taxonomy" id="554880"/>
    <lineage>
        <taxon>Bacteria</taxon>
        <taxon>Bacillati</taxon>
        <taxon>Bacillota</taxon>
        <taxon>Bacilli</taxon>
        <taxon>Bacillales</taxon>
        <taxon>Bacillaceae</taxon>
        <taxon>Halobacillus</taxon>
    </lineage>
</organism>
<dbReference type="PIRSF" id="PIRSF002845">
    <property type="entry name" value="Ttrprl_mtas_MazG"/>
    <property type="match status" value="1"/>
</dbReference>
<dbReference type="CDD" id="cd11528">
    <property type="entry name" value="NTP-PPase_MazG_Nterm"/>
    <property type="match status" value="1"/>
</dbReference>
<dbReference type="SUPFAM" id="SSF53790">
    <property type="entry name" value="Tetrapyrrole methylase"/>
    <property type="match status" value="1"/>
</dbReference>
<dbReference type="PANTHER" id="PTHR30522">
    <property type="entry name" value="NUCLEOSIDE TRIPHOSPHATE PYROPHOSPHOHYDROLASE"/>
    <property type="match status" value="1"/>
</dbReference>
<dbReference type="EC" id="3.6.1.9" evidence="3"/>
<dbReference type="InterPro" id="IPR011551">
    <property type="entry name" value="NTP_PyrPHydrolase_MazG"/>
</dbReference>
<dbReference type="RefSeq" id="WP_283076938.1">
    <property type="nucleotide sequence ID" value="NZ_CP121671.1"/>
</dbReference>
<dbReference type="SUPFAM" id="SSF101386">
    <property type="entry name" value="all-alpha NTP pyrophosphatases"/>
    <property type="match status" value="2"/>
</dbReference>
<sequence>MNTVKILGLGAGGLEQLSLGVYRQLIHANDPVYSRTLDHPVLRDLENEGVDFIGFDAVYEQNDRFSAVYERIVDELVEAAKEKDIIYVVPGHPMLAERTVQLLLADQRVNVAIQGGQSYLDDVFSALQVDPIEGFQFLDATALDRSQLQFQSHIILCQVYDQMIASEVKLTLMEDLPPEYPVTVVTAAGSSEEALTAVELQELDRVVEVNNLTSVYIPPVEKTRLNHQFFRLREVIRTLRGPGGCPWDQKQTHESLRSYLIEEAYEFIDAVNQLDDQHMAEELGDILLQVMLHSQIGEDEGFFTIDDVIASITEKMIRRHPHVFGDVHVKDTDEVVTNWDQIKKQEKTVSSESLLDSVPTSFPALLQAEELQKKAAKAGFDWDKVEFVEDKVKEEWAEFLEAKEMNQPLEMEKEFGDWLFAITNLARHYKINGETALQRTNHKFRTRFSAMERSASDAERALDDYSLDELEELWVAAKIKHKGEE</sequence>
<feature type="domain" description="Tetrapyrrole methylase" evidence="1">
    <location>
        <begin position="6"/>
        <end position="204"/>
    </location>
</feature>
<accession>A0ABY8J1U0</accession>
<dbReference type="Pfam" id="PF00590">
    <property type="entry name" value="TP_methylase"/>
    <property type="match status" value="1"/>
</dbReference>
<proteinExistence type="predicted"/>
<keyword evidence="3" id="KW-0378">Hydrolase</keyword>
<evidence type="ECO:0000313" key="3">
    <source>
        <dbReference type="EMBL" id="WFT74951.1"/>
    </source>
</evidence>
<dbReference type="PANTHER" id="PTHR30522:SF0">
    <property type="entry name" value="NUCLEOSIDE TRIPHOSPHATE PYROPHOSPHOHYDROLASE"/>
    <property type="match status" value="1"/>
</dbReference>
<gene>
    <name evidence="3" type="primary">mazG</name>
    <name evidence="3" type="ORF">P9989_00515</name>
</gene>
<protein>
    <submittedName>
        <fullName evidence="3">Nucleoside triphosphate pyrophosphohydrolase</fullName>
        <ecNumber evidence="3">3.6.1.9</ecNumber>
    </submittedName>
</protein>
<feature type="domain" description="NTP pyrophosphohydrolase MazG-like" evidence="2">
    <location>
        <begin position="251"/>
        <end position="324"/>
    </location>
</feature>
<evidence type="ECO:0000313" key="4">
    <source>
        <dbReference type="Proteomes" id="UP001221597"/>
    </source>
</evidence>
<dbReference type="GO" id="GO:0047429">
    <property type="term" value="F:nucleoside triphosphate diphosphatase activity"/>
    <property type="evidence" value="ECO:0007669"/>
    <property type="project" value="UniProtKB-EC"/>
</dbReference>
<dbReference type="InterPro" id="IPR024180">
    <property type="entry name" value="Tetrapyrrole_Mease/MazG_pred"/>
</dbReference>